<feature type="transmembrane region" description="Helical" evidence="5">
    <location>
        <begin position="189"/>
        <end position="208"/>
    </location>
</feature>
<evidence type="ECO:0000256" key="5">
    <source>
        <dbReference type="RuleBase" id="RU004379"/>
    </source>
</evidence>
<evidence type="ECO:0000256" key="3">
    <source>
        <dbReference type="ARBA" id="ARBA00022989"/>
    </source>
</evidence>
<dbReference type="InterPro" id="IPR006214">
    <property type="entry name" value="Bax_inhibitor_1-related"/>
</dbReference>
<keyword evidence="3 5" id="KW-1133">Transmembrane helix</keyword>
<gene>
    <name evidence="6" type="ORF">K470DRAFT_259259</name>
</gene>
<feature type="transmembrane region" description="Helical" evidence="5">
    <location>
        <begin position="278"/>
        <end position="295"/>
    </location>
</feature>
<dbReference type="Proteomes" id="UP000799421">
    <property type="component" value="Unassembled WGS sequence"/>
</dbReference>
<proteinExistence type="inferred from homology"/>
<evidence type="ECO:0000256" key="2">
    <source>
        <dbReference type="ARBA" id="ARBA00022692"/>
    </source>
</evidence>
<keyword evidence="4 5" id="KW-0472">Membrane</keyword>
<dbReference type="PANTHER" id="PTHR23291">
    <property type="entry name" value="BAX INHIBITOR-RELATED"/>
    <property type="match status" value="1"/>
</dbReference>
<comment type="subcellular location">
    <subcellularLocation>
        <location evidence="1">Membrane</location>
        <topology evidence="1">Multi-pass membrane protein</topology>
    </subcellularLocation>
</comment>
<sequence length="345" mass="37483">MAFATMTPLFRCPLASVPSIARASAQPFCARPVQRGFRTTAKQFTTPLQQLSKARQGTLRNHFTHSGRRGYQVVSQNPIQSGSTSSRLLYGGALFGGTLLAINLVFNRETREDGGMPPFERSYLNQTFLHTGLGVGIIGVAASALHRSGWSFRLMAANPWLVMGAGLVGSIGSMMACQMTPPENYMVKYGLFATFNLTQAALLSPLFFFSPALLAKAGLYTVGMMGSIAVVGATAKQEKYLYLGAPLLAGVAVVALSGLAPLVLPTTAGRALMWSQNIFLYGGLAVFGGFTLYDVQKVLQHARMAERGLIKRDYVNESISLELDFINIFTRMVYILAMQQGQRRR</sequence>
<evidence type="ECO:0000256" key="1">
    <source>
        <dbReference type="ARBA" id="ARBA00004141"/>
    </source>
</evidence>
<dbReference type="AlphaFoldDB" id="A0A6A7BV65"/>
<dbReference type="GO" id="GO:0005743">
    <property type="term" value="C:mitochondrial inner membrane"/>
    <property type="evidence" value="ECO:0007669"/>
    <property type="project" value="TreeGrafter"/>
</dbReference>
<dbReference type="PANTHER" id="PTHR23291:SF112">
    <property type="entry name" value="GROWTH HORMONE-INDUCIBLE TRANSMEMBRANE PROTEIN"/>
    <property type="match status" value="1"/>
</dbReference>
<keyword evidence="7" id="KW-1185">Reference proteome</keyword>
<evidence type="ECO:0000313" key="6">
    <source>
        <dbReference type="EMBL" id="KAF2858972.1"/>
    </source>
</evidence>
<feature type="transmembrane region" description="Helical" evidence="5">
    <location>
        <begin position="127"/>
        <end position="145"/>
    </location>
</feature>
<dbReference type="OrthoDB" id="1277691at2759"/>
<dbReference type="Pfam" id="PF01027">
    <property type="entry name" value="Bax1-I"/>
    <property type="match status" value="1"/>
</dbReference>
<name>A0A6A7BV65_9PEZI</name>
<feature type="transmembrane region" description="Helical" evidence="5">
    <location>
        <begin position="240"/>
        <end position="263"/>
    </location>
</feature>
<evidence type="ECO:0000256" key="4">
    <source>
        <dbReference type="ARBA" id="ARBA00023136"/>
    </source>
</evidence>
<organism evidence="6 7">
    <name type="scientific">Piedraia hortae CBS 480.64</name>
    <dbReference type="NCBI Taxonomy" id="1314780"/>
    <lineage>
        <taxon>Eukaryota</taxon>
        <taxon>Fungi</taxon>
        <taxon>Dikarya</taxon>
        <taxon>Ascomycota</taxon>
        <taxon>Pezizomycotina</taxon>
        <taxon>Dothideomycetes</taxon>
        <taxon>Dothideomycetidae</taxon>
        <taxon>Capnodiales</taxon>
        <taxon>Piedraiaceae</taxon>
        <taxon>Piedraia</taxon>
    </lineage>
</organism>
<reference evidence="6" key="1">
    <citation type="journal article" date="2020" name="Stud. Mycol.">
        <title>101 Dothideomycetes genomes: a test case for predicting lifestyles and emergence of pathogens.</title>
        <authorList>
            <person name="Haridas S."/>
            <person name="Albert R."/>
            <person name="Binder M."/>
            <person name="Bloem J."/>
            <person name="Labutti K."/>
            <person name="Salamov A."/>
            <person name="Andreopoulos B."/>
            <person name="Baker S."/>
            <person name="Barry K."/>
            <person name="Bills G."/>
            <person name="Bluhm B."/>
            <person name="Cannon C."/>
            <person name="Castanera R."/>
            <person name="Culley D."/>
            <person name="Daum C."/>
            <person name="Ezra D."/>
            <person name="Gonzalez J."/>
            <person name="Henrissat B."/>
            <person name="Kuo A."/>
            <person name="Liang C."/>
            <person name="Lipzen A."/>
            <person name="Lutzoni F."/>
            <person name="Magnuson J."/>
            <person name="Mondo S."/>
            <person name="Nolan M."/>
            <person name="Ohm R."/>
            <person name="Pangilinan J."/>
            <person name="Park H.-J."/>
            <person name="Ramirez L."/>
            <person name="Alfaro M."/>
            <person name="Sun H."/>
            <person name="Tritt A."/>
            <person name="Yoshinaga Y."/>
            <person name="Zwiers L.-H."/>
            <person name="Turgeon B."/>
            <person name="Goodwin S."/>
            <person name="Spatafora J."/>
            <person name="Crous P."/>
            <person name="Grigoriev I."/>
        </authorList>
    </citation>
    <scope>NUCLEOTIDE SEQUENCE</scope>
    <source>
        <strain evidence="6">CBS 480.64</strain>
    </source>
</reference>
<keyword evidence="2 5" id="KW-0812">Transmembrane</keyword>
<protein>
    <recommendedName>
        <fullName evidence="8">Bax inhibitor family protein</fullName>
    </recommendedName>
</protein>
<feature type="transmembrane region" description="Helical" evidence="5">
    <location>
        <begin position="214"/>
        <end position="233"/>
    </location>
</feature>
<feature type="transmembrane region" description="Helical" evidence="5">
    <location>
        <begin position="157"/>
        <end position="177"/>
    </location>
</feature>
<dbReference type="EMBL" id="MU005999">
    <property type="protein sequence ID" value="KAF2858972.1"/>
    <property type="molecule type" value="Genomic_DNA"/>
</dbReference>
<comment type="similarity">
    <text evidence="5">Belongs to the BI1 family.</text>
</comment>
<feature type="transmembrane region" description="Helical" evidence="5">
    <location>
        <begin position="88"/>
        <end position="106"/>
    </location>
</feature>
<accession>A0A6A7BV65</accession>
<evidence type="ECO:0000313" key="7">
    <source>
        <dbReference type="Proteomes" id="UP000799421"/>
    </source>
</evidence>
<evidence type="ECO:0008006" key="8">
    <source>
        <dbReference type="Google" id="ProtNLM"/>
    </source>
</evidence>